<evidence type="ECO:0000256" key="1">
    <source>
        <dbReference type="ARBA" id="ARBA00044755"/>
    </source>
</evidence>
<dbReference type="EMBL" id="FWDM01000018">
    <property type="protein sequence ID" value="SLM12377.1"/>
    <property type="molecule type" value="Genomic_DNA"/>
</dbReference>
<dbReference type="PANTHER" id="PTHR35024">
    <property type="entry name" value="HYPOTHETICAL CYTOSOLIC PROTEIN"/>
    <property type="match status" value="1"/>
</dbReference>
<protein>
    <recommendedName>
        <fullName evidence="3">Integral membrane protein CcmA involved in cell shape determination</fullName>
    </recommendedName>
</protein>
<name>A0A3P3XHY3_9SPIR</name>
<proteinExistence type="inferred from homology"/>
<organism evidence="2">
    <name type="scientific">uncultured spirochete</name>
    <dbReference type="NCBI Taxonomy" id="156406"/>
    <lineage>
        <taxon>Bacteria</taxon>
        <taxon>Pseudomonadati</taxon>
        <taxon>Spirochaetota</taxon>
        <taxon>Spirochaetia</taxon>
        <taxon>Spirochaetales</taxon>
        <taxon>environmental samples</taxon>
    </lineage>
</organism>
<gene>
    <name evidence="2" type="ORF">SPIROBIBN47_250012</name>
</gene>
<dbReference type="InterPro" id="IPR007607">
    <property type="entry name" value="BacA/B"/>
</dbReference>
<reference evidence="2" key="1">
    <citation type="submission" date="2017-02" db="EMBL/GenBank/DDBJ databases">
        <authorList>
            <person name="Regsiter A."/>
            <person name="William W."/>
        </authorList>
    </citation>
    <scope>NUCLEOTIDE SEQUENCE</scope>
    <source>
        <strain evidence="2">Bib</strain>
    </source>
</reference>
<evidence type="ECO:0008006" key="3">
    <source>
        <dbReference type="Google" id="ProtNLM"/>
    </source>
</evidence>
<dbReference type="AlphaFoldDB" id="A0A3P3XHY3"/>
<comment type="similarity">
    <text evidence="1">Belongs to the bactofilin family.</text>
</comment>
<sequence length="118" mass="12784">MSEEEVKLSVVDEEEVDTVIGSEIEFDGEIESSQSLMIKGKISGSIRCKTELYITEQAEVNATIHAATVVVRGKVRGDVSADSLIAVLDWGHVEGDLSAPDIYLSPDCFFNGKTVFTS</sequence>
<dbReference type="PANTHER" id="PTHR35024:SF4">
    <property type="entry name" value="POLYMER-FORMING CYTOSKELETAL PROTEIN"/>
    <property type="match status" value="1"/>
</dbReference>
<evidence type="ECO:0000313" key="2">
    <source>
        <dbReference type="EMBL" id="SLM12377.1"/>
    </source>
</evidence>
<accession>A0A3P3XHY3</accession>
<dbReference type="Pfam" id="PF04519">
    <property type="entry name" value="Bactofilin"/>
    <property type="match status" value="1"/>
</dbReference>